<name>A0A9P6CD95_9AGAR</name>
<feature type="compositionally biased region" description="Polar residues" evidence="1">
    <location>
        <begin position="21"/>
        <end position="31"/>
    </location>
</feature>
<comment type="caution">
    <text evidence="2">The sequence shown here is derived from an EMBL/GenBank/DDBJ whole genome shotgun (WGS) entry which is preliminary data.</text>
</comment>
<evidence type="ECO:0000313" key="3">
    <source>
        <dbReference type="Proteomes" id="UP000807353"/>
    </source>
</evidence>
<gene>
    <name evidence="2" type="ORF">BDZ94DRAFT_1195974</name>
</gene>
<accession>A0A9P6CD95</accession>
<dbReference type="Proteomes" id="UP000807353">
    <property type="component" value="Unassembled WGS sequence"/>
</dbReference>
<dbReference type="OrthoDB" id="3184970at2759"/>
<sequence length="182" mass="20179">MTVALPPSVPPFYNDLDPPSSFENGSGNEPNTMPFHSPHPPLSPKNISARFNAKYADTVFRSCDNVLFKIHGINLETSTGGFPPSDFKVLDEVVSLTESTTILELLFQYIYPMPQPEIESLPFDTFADVAEAAEKYIVYPAIYVCKLVMGMAIPSKPLMVFAYGTVIKTFLQKQPHISSENL</sequence>
<evidence type="ECO:0000313" key="2">
    <source>
        <dbReference type="EMBL" id="KAF9461556.1"/>
    </source>
</evidence>
<keyword evidence="3" id="KW-1185">Reference proteome</keyword>
<reference evidence="2" key="1">
    <citation type="submission" date="2020-11" db="EMBL/GenBank/DDBJ databases">
        <authorList>
            <consortium name="DOE Joint Genome Institute"/>
            <person name="Ahrendt S."/>
            <person name="Riley R."/>
            <person name="Andreopoulos W."/>
            <person name="Labutti K."/>
            <person name="Pangilinan J."/>
            <person name="Ruiz-Duenas F.J."/>
            <person name="Barrasa J.M."/>
            <person name="Sanchez-Garcia M."/>
            <person name="Camarero S."/>
            <person name="Miyauchi S."/>
            <person name="Serrano A."/>
            <person name="Linde D."/>
            <person name="Babiker R."/>
            <person name="Drula E."/>
            <person name="Ayuso-Fernandez I."/>
            <person name="Pacheco R."/>
            <person name="Padilla G."/>
            <person name="Ferreira P."/>
            <person name="Barriuso J."/>
            <person name="Kellner H."/>
            <person name="Castanera R."/>
            <person name="Alfaro M."/>
            <person name="Ramirez L."/>
            <person name="Pisabarro A.G."/>
            <person name="Kuo A."/>
            <person name="Tritt A."/>
            <person name="Lipzen A."/>
            <person name="He G."/>
            <person name="Yan M."/>
            <person name="Ng V."/>
            <person name="Cullen D."/>
            <person name="Martin F."/>
            <person name="Rosso M.-N."/>
            <person name="Henrissat B."/>
            <person name="Hibbett D."/>
            <person name="Martinez A.T."/>
            <person name="Grigoriev I.V."/>
        </authorList>
    </citation>
    <scope>NUCLEOTIDE SEQUENCE</scope>
    <source>
        <strain evidence="2">CBS 247.69</strain>
    </source>
</reference>
<dbReference type="AlphaFoldDB" id="A0A9P6CD95"/>
<proteinExistence type="predicted"/>
<dbReference type="EMBL" id="MU150282">
    <property type="protein sequence ID" value="KAF9461556.1"/>
    <property type="molecule type" value="Genomic_DNA"/>
</dbReference>
<feature type="region of interest" description="Disordered" evidence="1">
    <location>
        <begin position="1"/>
        <end position="39"/>
    </location>
</feature>
<organism evidence="2 3">
    <name type="scientific">Collybia nuda</name>
    <dbReference type="NCBI Taxonomy" id="64659"/>
    <lineage>
        <taxon>Eukaryota</taxon>
        <taxon>Fungi</taxon>
        <taxon>Dikarya</taxon>
        <taxon>Basidiomycota</taxon>
        <taxon>Agaricomycotina</taxon>
        <taxon>Agaricomycetes</taxon>
        <taxon>Agaricomycetidae</taxon>
        <taxon>Agaricales</taxon>
        <taxon>Tricholomatineae</taxon>
        <taxon>Clitocybaceae</taxon>
        <taxon>Collybia</taxon>
    </lineage>
</organism>
<feature type="non-terminal residue" evidence="2">
    <location>
        <position position="182"/>
    </location>
</feature>
<evidence type="ECO:0000256" key="1">
    <source>
        <dbReference type="SAM" id="MobiDB-lite"/>
    </source>
</evidence>
<protein>
    <recommendedName>
        <fullName evidence="4">BTB domain-containing protein</fullName>
    </recommendedName>
</protein>
<evidence type="ECO:0008006" key="4">
    <source>
        <dbReference type="Google" id="ProtNLM"/>
    </source>
</evidence>